<keyword evidence="3" id="KW-1185">Reference proteome</keyword>
<dbReference type="Proteomes" id="UP001605261">
    <property type="component" value="Unassembled WGS sequence"/>
</dbReference>
<reference evidence="2 3" key="1">
    <citation type="submission" date="2024-09" db="EMBL/GenBank/DDBJ databases">
        <authorList>
            <consortium name="All-Russian atlas of soil microorganisms"/>
            <consortium name="as a basis for the search for new antimicrobial producers and enzymes with unique properties"/>
            <person name="Sokolova E.A."/>
            <person name="Voronina E.N."/>
        </authorList>
    </citation>
    <scope>NUCLEOTIDE SEQUENCE [LARGE SCALE GENOMIC DNA]</scope>
    <source>
        <strain evidence="2 3">AF-22b-331.1</strain>
    </source>
</reference>
<dbReference type="SMART" id="SM00960">
    <property type="entry name" value="Robl_LC7"/>
    <property type="match status" value="1"/>
</dbReference>
<dbReference type="RefSeq" id="WP_394162351.1">
    <property type="nucleotide sequence ID" value="NZ_JBHGCJ010000003.1"/>
</dbReference>
<dbReference type="Pfam" id="PF03259">
    <property type="entry name" value="Robl_LC7"/>
    <property type="match status" value="1"/>
</dbReference>
<gene>
    <name evidence="2" type="ORF">ACEU0G_002640</name>
</gene>
<evidence type="ECO:0000259" key="1">
    <source>
        <dbReference type="SMART" id="SM00960"/>
    </source>
</evidence>
<evidence type="ECO:0000313" key="3">
    <source>
        <dbReference type="Proteomes" id="UP001605261"/>
    </source>
</evidence>
<accession>A0ABW7CYK1</accession>
<dbReference type="SUPFAM" id="SSF103196">
    <property type="entry name" value="Roadblock/LC7 domain"/>
    <property type="match status" value="1"/>
</dbReference>
<name>A0ABW7CYK1_9GAMM</name>
<protein>
    <submittedName>
        <fullName evidence="2">Roadblock/LC7 domain-containing protein</fullName>
    </submittedName>
</protein>
<feature type="domain" description="Roadblock/LAMTOR2" evidence="1">
    <location>
        <begin position="12"/>
        <end position="102"/>
    </location>
</feature>
<dbReference type="Gene3D" id="3.30.450.30">
    <property type="entry name" value="Dynein light chain 2a, cytoplasmic"/>
    <property type="match status" value="1"/>
</dbReference>
<dbReference type="InterPro" id="IPR004942">
    <property type="entry name" value="Roadblock/LAMTOR2_dom"/>
</dbReference>
<dbReference type="EMBL" id="JBHGCJ010000003">
    <property type="protein sequence ID" value="MFG6108649.1"/>
    <property type="molecule type" value="Genomic_DNA"/>
</dbReference>
<comment type="caution">
    <text evidence="2">The sequence shown here is derived from an EMBL/GenBank/DDBJ whole genome shotgun (WGS) entry which is preliminary data.</text>
</comment>
<proteinExistence type="predicted"/>
<organism evidence="2 3">
    <name type="scientific">Stenotrophomonas nematodicola</name>
    <dbReference type="NCBI Taxonomy" id="2656746"/>
    <lineage>
        <taxon>Bacteria</taxon>
        <taxon>Pseudomonadati</taxon>
        <taxon>Pseudomonadota</taxon>
        <taxon>Gammaproteobacteria</taxon>
        <taxon>Lysobacterales</taxon>
        <taxon>Lysobacteraceae</taxon>
        <taxon>Stenotrophomonas</taxon>
    </lineage>
</organism>
<sequence>MRPHHAAHPAVDRHLTTLVADVTGVHGAVVASMDGFALAQRGGQAGTVDRLAAMTSSMLALATALGRELAIGALETLILDAERGSVLMLAVPGEPPSLLMVACDDACVMGTVLWHARRCVRGIATAATCNT</sequence>
<evidence type="ECO:0000313" key="2">
    <source>
        <dbReference type="EMBL" id="MFG6108649.1"/>
    </source>
</evidence>